<evidence type="ECO:0000256" key="3">
    <source>
        <dbReference type="ARBA" id="ARBA00022603"/>
    </source>
</evidence>
<dbReference type="InterPro" id="IPR029063">
    <property type="entry name" value="SAM-dependent_MTases_sf"/>
</dbReference>
<dbReference type="Proteomes" id="UP000285060">
    <property type="component" value="Unassembled WGS sequence"/>
</dbReference>
<feature type="binding site" evidence="7">
    <location>
        <position position="50"/>
    </location>
    <ligand>
        <name>S-adenosyl-L-methionine</name>
        <dbReference type="ChEBI" id="CHEBI:59789"/>
    </ligand>
</feature>
<dbReference type="GO" id="GO:0018423">
    <property type="term" value="F:protein C-terminal leucine carboxyl O-methyltransferase activity"/>
    <property type="evidence" value="ECO:0007669"/>
    <property type="project" value="UniProtKB-EC"/>
</dbReference>
<dbReference type="PANTHER" id="PTHR13600">
    <property type="entry name" value="LEUCINE CARBOXYL METHYLTRANSFERASE"/>
    <property type="match status" value="1"/>
</dbReference>
<dbReference type="AlphaFoldDB" id="A0A418BAC9"/>
<dbReference type="PANTHER" id="PTHR13600:SF21">
    <property type="entry name" value="LEUCINE CARBOXYL METHYLTRANSFERASE 1"/>
    <property type="match status" value="1"/>
</dbReference>
<keyword evidence="3 6" id="KW-0489">Methyltransferase</keyword>
<comment type="caution">
    <text evidence="8">The sequence shown here is derived from an EMBL/GenBank/DDBJ whole genome shotgun (WGS) entry which is preliminary data.</text>
</comment>
<dbReference type="GO" id="GO:0032259">
    <property type="term" value="P:methylation"/>
    <property type="evidence" value="ECO:0007669"/>
    <property type="project" value="UniProtKB-KW"/>
</dbReference>
<feature type="binding site" evidence="7">
    <location>
        <begin position="125"/>
        <end position="126"/>
    </location>
    <ligand>
        <name>S-adenosyl-L-methionine</name>
        <dbReference type="ChEBI" id="CHEBI:59789"/>
    </ligand>
</feature>
<comment type="similarity">
    <text evidence="2 6">Belongs to the methyltransferase superfamily. LCMT family.</text>
</comment>
<evidence type="ECO:0000256" key="1">
    <source>
        <dbReference type="ARBA" id="ARBA00000724"/>
    </source>
</evidence>
<evidence type="ECO:0000256" key="2">
    <source>
        <dbReference type="ARBA" id="ARBA00010703"/>
    </source>
</evidence>
<comment type="catalytic activity">
    <reaction evidence="1 6">
        <text>[phosphatase 2A protein]-C-terminal L-leucine + S-adenosyl-L-methionine = [phosphatase 2A protein]-C-terminal L-leucine methyl ester + S-adenosyl-L-homocysteine</text>
        <dbReference type="Rhea" id="RHEA:48544"/>
        <dbReference type="Rhea" id="RHEA-COMP:12134"/>
        <dbReference type="Rhea" id="RHEA-COMP:12135"/>
        <dbReference type="ChEBI" id="CHEBI:57856"/>
        <dbReference type="ChEBI" id="CHEBI:59789"/>
        <dbReference type="ChEBI" id="CHEBI:90516"/>
        <dbReference type="ChEBI" id="CHEBI:90517"/>
        <dbReference type="EC" id="2.1.1.233"/>
    </reaction>
</comment>
<dbReference type="Pfam" id="PF04072">
    <property type="entry name" value="LCM"/>
    <property type="match status" value="1"/>
</dbReference>
<evidence type="ECO:0000256" key="5">
    <source>
        <dbReference type="ARBA" id="ARBA00022691"/>
    </source>
</evidence>
<feature type="binding site" evidence="7">
    <location>
        <position position="11"/>
    </location>
    <ligand>
        <name>S-adenosyl-L-methionine</name>
        <dbReference type="ChEBI" id="CHEBI:59789"/>
    </ligand>
</feature>
<sequence length="295" mass="32703">MPIINRGYYARVRSIEVLVHRFLAATAPASSVNSESTPPLSHTRQIVVLGAGQDSMYFRLKTRNDVEGTALLLRTLYVEVDFPAITRAKVRLCRRHKDLSNVFGTVETSSDMELTASGYALLACDLRDVATAQSKLLAAGIDPSIPTLILSECVLCYMDAADSAPLLQWFGTAFRDASVIVYEQIRPNDAFGQTMVQNIRMRGCDLKSISTYERPTVVWLMGWLVVGAKDPGRVHDCRRGMFRKERLEMFDELEEFHLLQAHYCLVVASTQQTTPAAVALRLATNAAAAEHGSQC</sequence>
<keyword evidence="4 6" id="KW-0808">Transferase</keyword>
<accession>A0A418BAC9</accession>
<protein>
    <recommendedName>
        <fullName evidence="6">Leucine carboxyl methyltransferase 1</fullName>
        <ecNumber evidence="6">2.1.1.233</ecNumber>
    </recommendedName>
</protein>
<dbReference type="EC" id="2.1.1.233" evidence="6"/>
<dbReference type="PIRSF" id="PIRSF016305">
    <property type="entry name" value="LCM_mtfrase"/>
    <property type="match status" value="1"/>
</dbReference>
<name>A0A418BAC9_9STRA</name>
<evidence type="ECO:0000256" key="4">
    <source>
        <dbReference type="ARBA" id="ARBA00022679"/>
    </source>
</evidence>
<dbReference type="VEuPathDB" id="FungiDB:H310_11192"/>
<dbReference type="InterPro" id="IPR007213">
    <property type="entry name" value="Ppm1/Ppm2/Tcmp"/>
</dbReference>
<dbReference type="InterPro" id="IPR016651">
    <property type="entry name" value="LCMT1"/>
</dbReference>
<organism evidence="8 9">
    <name type="scientific">Aphanomyces invadans</name>
    <dbReference type="NCBI Taxonomy" id="157072"/>
    <lineage>
        <taxon>Eukaryota</taxon>
        <taxon>Sar</taxon>
        <taxon>Stramenopiles</taxon>
        <taxon>Oomycota</taxon>
        <taxon>Saprolegniomycetes</taxon>
        <taxon>Saprolegniales</taxon>
        <taxon>Verrucalvaceae</taxon>
        <taxon>Aphanomyces</taxon>
    </lineage>
</organism>
<dbReference type="Gene3D" id="3.40.50.150">
    <property type="entry name" value="Vaccinia Virus protein VP39"/>
    <property type="match status" value="1"/>
</dbReference>
<keyword evidence="9" id="KW-1185">Reference proteome</keyword>
<dbReference type="SUPFAM" id="SSF53335">
    <property type="entry name" value="S-adenosyl-L-methionine-dependent methyltransferases"/>
    <property type="match status" value="1"/>
</dbReference>
<reference evidence="8 9" key="1">
    <citation type="submission" date="2018-08" db="EMBL/GenBank/DDBJ databases">
        <title>Aphanomyces genome sequencing and annotation.</title>
        <authorList>
            <person name="Minardi D."/>
            <person name="Oidtmann B."/>
            <person name="Van Der Giezen M."/>
            <person name="Studholme D.J."/>
        </authorList>
    </citation>
    <scope>NUCLEOTIDE SEQUENCE [LARGE SCALE GENOMIC DNA]</scope>
    <source>
        <strain evidence="8 9">NJM0002</strain>
    </source>
</reference>
<proteinExistence type="inferred from homology"/>
<evidence type="ECO:0000256" key="7">
    <source>
        <dbReference type="PIRSR" id="PIRSR016305-1"/>
    </source>
</evidence>
<keyword evidence="5 6" id="KW-0949">S-adenosyl-L-methionine</keyword>
<feature type="binding site" evidence="7">
    <location>
        <position position="152"/>
    </location>
    <ligand>
        <name>S-adenosyl-L-methionine</name>
        <dbReference type="ChEBI" id="CHEBI:59789"/>
    </ligand>
</feature>
<gene>
    <name evidence="8" type="ORF">DYB32_000310</name>
</gene>
<evidence type="ECO:0000313" key="8">
    <source>
        <dbReference type="EMBL" id="RHY35175.1"/>
    </source>
</evidence>
<dbReference type="EMBL" id="QUSY01000007">
    <property type="protein sequence ID" value="RHY35175.1"/>
    <property type="molecule type" value="Genomic_DNA"/>
</dbReference>
<comment type="function">
    <text evidence="6">Methylates the carboxyl group of the C-terminal leucine residue of protein phosphatase 2A catalytic subunits to form alpha-leucine ester residues.</text>
</comment>
<evidence type="ECO:0000256" key="6">
    <source>
        <dbReference type="PIRNR" id="PIRNR016305"/>
    </source>
</evidence>
<evidence type="ECO:0000313" key="9">
    <source>
        <dbReference type="Proteomes" id="UP000285060"/>
    </source>
</evidence>